<dbReference type="AlphaFoldDB" id="A0A371GTK7"/>
<keyword evidence="2" id="KW-1185">Reference proteome</keyword>
<protein>
    <submittedName>
        <fullName evidence="1">Uncharacterized protein</fullName>
    </submittedName>
</protein>
<proteinExistence type="predicted"/>
<gene>
    <name evidence="1" type="ORF">CR513_23827</name>
</gene>
<name>A0A371GTK7_MUCPR</name>
<comment type="caution">
    <text evidence="1">The sequence shown here is derived from an EMBL/GenBank/DDBJ whole genome shotgun (WGS) entry which is preliminary data.</text>
</comment>
<accession>A0A371GTK7</accession>
<reference evidence="1" key="1">
    <citation type="submission" date="2018-05" db="EMBL/GenBank/DDBJ databases">
        <title>Draft genome of Mucuna pruriens seed.</title>
        <authorList>
            <person name="Nnadi N.E."/>
            <person name="Vos R."/>
            <person name="Hasami M.H."/>
            <person name="Devisetty U.K."/>
            <person name="Aguiy J.C."/>
        </authorList>
    </citation>
    <scope>NUCLEOTIDE SEQUENCE [LARGE SCALE GENOMIC DNA]</scope>
    <source>
        <strain evidence="1">JCA_2017</strain>
    </source>
</reference>
<feature type="non-terminal residue" evidence="1">
    <location>
        <position position="1"/>
    </location>
</feature>
<dbReference type="Pfam" id="PF08284">
    <property type="entry name" value="RVP_2"/>
    <property type="match status" value="1"/>
</dbReference>
<sequence>MSHLILERVPRVIVPRSPARVFALSNTEVSELENMVQDMLDRDFLVDLVCLPLSQLNIILSMDWLLVNHVLINCLDKIVVFGTLVMGRDDRFKTVKHAKAFLKENAQAYMMLSSLKVEKNIVMSDVLVVSEFLEVFPEDVSSLPPKRETKFSVDLVPRT</sequence>
<organism evidence="1 2">
    <name type="scientific">Mucuna pruriens</name>
    <name type="common">Velvet bean</name>
    <name type="synonym">Dolichos pruriens</name>
    <dbReference type="NCBI Taxonomy" id="157652"/>
    <lineage>
        <taxon>Eukaryota</taxon>
        <taxon>Viridiplantae</taxon>
        <taxon>Streptophyta</taxon>
        <taxon>Embryophyta</taxon>
        <taxon>Tracheophyta</taxon>
        <taxon>Spermatophyta</taxon>
        <taxon>Magnoliopsida</taxon>
        <taxon>eudicotyledons</taxon>
        <taxon>Gunneridae</taxon>
        <taxon>Pentapetalae</taxon>
        <taxon>rosids</taxon>
        <taxon>fabids</taxon>
        <taxon>Fabales</taxon>
        <taxon>Fabaceae</taxon>
        <taxon>Papilionoideae</taxon>
        <taxon>50 kb inversion clade</taxon>
        <taxon>NPAAA clade</taxon>
        <taxon>indigoferoid/millettioid clade</taxon>
        <taxon>Phaseoleae</taxon>
        <taxon>Mucuna</taxon>
    </lineage>
</organism>
<dbReference type="Proteomes" id="UP000257109">
    <property type="component" value="Unassembled WGS sequence"/>
</dbReference>
<dbReference type="OrthoDB" id="1749844at2759"/>
<dbReference type="EMBL" id="QJKJ01004513">
    <property type="protein sequence ID" value="RDX93855.1"/>
    <property type="molecule type" value="Genomic_DNA"/>
</dbReference>
<evidence type="ECO:0000313" key="1">
    <source>
        <dbReference type="EMBL" id="RDX93855.1"/>
    </source>
</evidence>
<evidence type="ECO:0000313" key="2">
    <source>
        <dbReference type="Proteomes" id="UP000257109"/>
    </source>
</evidence>